<comment type="similarity">
    <text evidence="3">Belongs to the ku70 family.</text>
</comment>
<dbReference type="InterPro" id="IPR016194">
    <property type="entry name" value="SPOC-like_C_dom_sf"/>
</dbReference>
<keyword evidence="9" id="KW-0347">Helicase</keyword>
<dbReference type="InterPro" id="IPR006165">
    <property type="entry name" value="Ku70"/>
</dbReference>
<evidence type="ECO:0000256" key="3">
    <source>
        <dbReference type="ARBA" id="ARBA00005240"/>
    </source>
</evidence>
<evidence type="ECO:0000256" key="8">
    <source>
        <dbReference type="ARBA" id="ARBA00022801"/>
    </source>
</evidence>
<dbReference type="EC" id="3.6.4.12" evidence="4"/>
<dbReference type="Pfam" id="PF02735">
    <property type="entry name" value="Ku"/>
    <property type="match status" value="1"/>
</dbReference>
<keyword evidence="6" id="KW-0547">Nucleotide-binding</keyword>
<evidence type="ECO:0000256" key="12">
    <source>
        <dbReference type="ARBA" id="ARBA00023125"/>
    </source>
</evidence>
<dbReference type="Pfam" id="PF03731">
    <property type="entry name" value="Ku_N"/>
    <property type="match status" value="1"/>
</dbReference>
<evidence type="ECO:0000256" key="6">
    <source>
        <dbReference type="ARBA" id="ARBA00022741"/>
    </source>
</evidence>
<dbReference type="GO" id="GO:0003684">
    <property type="term" value="F:damaged DNA binding"/>
    <property type="evidence" value="ECO:0007669"/>
    <property type="project" value="InterPro"/>
</dbReference>
<dbReference type="InterPro" id="IPR036361">
    <property type="entry name" value="SAP_dom_sf"/>
</dbReference>
<dbReference type="GO" id="GO:0006310">
    <property type="term" value="P:DNA recombination"/>
    <property type="evidence" value="ECO:0007669"/>
    <property type="project" value="UniProtKB-KW"/>
</dbReference>
<evidence type="ECO:0000256" key="11">
    <source>
        <dbReference type="ARBA" id="ARBA00022895"/>
    </source>
</evidence>
<dbReference type="SUPFAM" id="SSF53300">
    <property type="entry name" value="vWA-like"/>
    <property type="match status" value="1"/>
</dbReference>
<dbReference type="OrthoDB" id="3249161at2759"/>
<dbReference type="RefSeq" id="XP_015469934.1">
    <property type="nucleotide sequence ID" value="XM_015609297.1"/>
</dbReference>
<dbReference type="GeneID" id="26837476"/>
<keyword evidence="15" id="KW-0539">Nucleus</keyword>
<evidence type="ECO:0000256" key="10">
    <source>
        <dbReference type="ARBA" id="ARBA00022840"/>
    </source>
</evidence>
<evidence type="ECO:0000256" key="7">
    <source>
        <dbReference type="ARBA" id="ARBA00022763"/>
    </source>
</evidence>
<dbReference type="PANTHER" id="PTHR12604">
    <property type="entry name" value="KU AUTOANTIGEN DNA HELICASE"/>
    <property type="match status" value="1"/>
</dbReference>
<protein>
    <recommendedName>
        <fullName evidence="4">DNA helicase</fullName>
        <ecNumber evidence="4">3.6.4.12</ecNumber>
    </recommendedName>
</protein>
<evidence type="ECO:0000256" key="14">
    <source>
        <dbReference type="ARBA" id="ARBA00023204"/>
    </source>
</evidence>
<name>A0A0V1Q5R6_9ASCO</name>
<organism evidence="18 19">
    <name type="scientific">Debaryomyces fabryi</name>
    <dbReference type="NCBI Taxonomy" id="58627"/>
    <lineage>
        <taxon>Eukaryota</taxon>
        <taxon>Fungi</taxon>
        <taxon>Dikarya</taxon>
        <taxon>Ascomycota</taxon>
        <taxon>Saccharomycotina</taxon>
        <taxon>Pichiomycetes</taxon>
        <taxon>Debaryomycetaceae</taxon>
        <taxon>Debaryomyces</taxon>
    </lineage>
</organism>
<dbReference type="GO" id="GO:0003690">
    <property type="term" value="F:double-stranded DNA binding"/>
    <property type="evidence" value="ECO:0007669"/>
    <property type="project" value="TreeGrafter"/>
</dbReference>
<keyword evidence="7" id="KW-0227">DNA damage</keyword>
<evidence type="ECO:0000313" key="19">
    <source>
        <dbReference type="Proteomes" id="UP000054251"/>
    </source>
</evidence>
<feature type="region of interest" description="Disordered" evidence="16">
    <location>
        <begin position="403"/>
        <end position="429"/>
    </location>
</feature>
<keyword evidence="12" id="KW-0238">DNA-binding</keyword>
<evidence type="ECO:0000256" key="9">
    <source>
        <dbReference type="ARBA" id="ARBA00022806"/>
    </source>
</evidence>
<proteinExistence type="inferred from homology"/>
<gene>
    <name evidence="18" type="ORF">AC631_00467</name>
</gene>
<evidence type="ECO:0000256" key="5">
    <source>
        <dbReference type="ARBA" id="ARBA00022454"/>
    </source>
</evidence>
<evidence type="ECO:0000256" key="15">
    <source>
        <dbReference type="ARBA" id="ARBA00023242"/>
    </source>
</evidence>
<dbReference type="SMART" id="SM00559">
    <property type="entry name" value="Ku78"/>
    <property type="match status" value="1"/>
</dbReference>
<dbReference type="AlphaFoldDB" id="A0A0V1Q5R6"/>
<dbReference type="PIRSF" id="PIRSF003033">
    <property type="entry name" value="Ku70"/>
    <property type="match status" value="1"/>
</dbReference>
<evidence type="ECO:0000256" key="16">
    <source>
        <dbReference type="SAM" id="MobiDB-lite"/>
    </source>
</evidence>
<dbReference type="Proteomes" id="UP000054251">
    <property type="component" value="Unassembled WGS sequence"/>
</dbReference>
<evidence type="ECO:0000313" key="18">
    <source>
        <dbReference type="EMBL" id="KSA03832.1"/>
    </source>
</evidence>
<keyword evidence="5" id="KW-0158">Chromosome</keyword>
<keyword evidence="8" id="KW-0378">Hydrolase</keyword>
<evidence type="ECO:0000256" key="13">
    <source>
        <dbReference type="ARBA" id="ARBA00023172"/>
    </source>
</evidence>
<evidence type="ECO:0000256" key="4">
    <source>
        <dbReference type="ARBA" id="ARBA00012551"/>
    </source>
</evidence>
<dbReference type="GO" id="GO:0006303">
    <property type="term" value="P:double-strand break repair via nonhomologous end joining"/>
    <property type="evidence" value="ECO:0007669"/>
    <property type="project" value="InterPro"/>
</dbReference>
<dbReference type="GO" id="GO:0005524">
    <property type="term" value="F:ATP binding"/>
    <property type="evidence" value="ECO:0007669"/>
    <property type="project" value="UniProtKB-KW"/>
</dbReference>
<dbReference type="Gene3D" id="3.40.50.410">
    <property type="entry name" value="von Willebrand factor, type A domain"/>
    <property type="match status" value="1"/>
</dbReference>
<comment type="subcellular location">
    <subcellularLocation>
        <location evidence="2">Chromosome</location>
        <location evidence="2">Telomere</location>
    </subcellularLocation>
    <subcellularLocation>
        <location evidence="1">Nucleus</location>
    </subcellularLocation>
</comment>
<evidence type="ECO:0000259" key="17">
    <source>
        <dbReference type="SMART" id="SM00559"/>
    </source>
</evidence>
<dbReference type="GO" id="GO:0000723">
    <property type="term" value="P:telomere maintenance"/>
    <property type="evidence" value="ECO:0007669"/>
    <property type="project" value="InterPro"/>
</dbReference>
<keyword evidence="13" id="KW-0233">DNA recombination</keyword>
<evidence type="ECO:0000256" key="2">
    <source>
        <dbReference type="ARBA" id="ARBA00004574"/>
    </source>
</evidence>
<dbReference type="GO" id="GO:0003678">
    <property type="term" value="F:DNA helicase activity"/>
    <property type="evidence" value="ECO:0007669"/>
    <property type="project" value="UniProtKB-EC"/>
</dbReference>
<keyword evidence="10" id="KW-0067">ATP-binding</keyword>
<dbReference type="GO" id="GO:0016787">
    <property type="term" value="F:hydrolase activity"/>
    <property type="evidence" value="ECO:0007669"/>
    <property type="project" value="UniProtKB-KW"/>
</dbReference>
<keyword evidence="19" id="KW-1185">Reference proteome</keyword>
<feature type="compositionally biased region" description="Acidic residues" evidence="16">
    <location>
        <begin position="410"/>
        <end position="427"/>
    </location>
</feature>
<comment type="caution">
    <text evidence="18">The sequence shown here is derived from an EMBL/GenBank/DDBJ whole genome shotgun (WGS) entry which is preliminary data.</text>
</comment>
<dbReference type="GO" id="GO:0042162">
    <property type="term" value="F:telomeric DNA binding"/>
    <property type="evidence" value="ECO:0007669"/>
    <property type="project" value="InterPro"/>
</dbReference>
<dbReference type="InterPro" id="IPR005161">
    <property type="entry name" value="Ku_N"/>
</dbReference>
<dbReference type="CDD" id="cd00788">
    <property type="entry name" value="KU70"/>
    <property type="match status" value="1"/>
</dbReference>
<sequence>MSVSDDENETYKQFEIHEGIAFLIELTPEIFLPLKELDNKSQFMEILSSINDLIGELIITLPNTGIGIYFYNCQKTNKRFTKDCGLNRLFKLNDLNSFNMKILNDAINDDINGISLLKDKFPYIEEDQDDKLPAVLNTMLNEFHNNKNYNNKKLIWFTNNDRPFKSDKTKHNLWKIINDYDEFRINITPFFLDSYADEKQSKKKEFNPNLYQEIFLNTNYLNNRKGNDNDDDVEKGTNIKPEFIQANMNDIVFDGISNKTAKFKDTTLSTQIKSIILRLREIKRILFSCDLILGDGKGVSGKFGCSVKGYTIYNHERLKKFNKIYNSGEELKIVHTSSKMLNNRTGEEIEVETENKKSITEKNEDANIRKGFPMGNDNVLYLNSKQTNFLKNYAFDHNFEDKSEAAKVEDENEDENEDEYDDNEDLDDHSFSKPPYLKLLGFRSLSTYQSHYNSSAPIFVTPDMNDGLKTSSADGGYKNSFKTFSSLYQSCIKLQKYGILFGCLKKNSMPNLYSLYPTKVTNSQKSGLNFPEGFFLIRLPWLDDVRSLPEYSFLNDAYLNDLSGESVPADILLNFKHIISQFFLREYRPLDFPNPSINFFYKIINNELLQEVLSPESKSIENNDITTQKLIELRGYLQKEEIQTMLKALNVRLNKLSNESLKREMESSDGTDSKKRKKEVPELSEEAVLTAWKSNEWGQFTVWQLKQFISKYKGLIKLATKKQDLINSIIQFLDKKYENGN</sequence>
<dbReference type="SUPFAM" id="SSF100939">
    <property type="entry name" value="SPOC domain-like"/>
    <property type="match status" value="1"/>
</dbReference>
<keyword evidence="11" id="KW-0779">Telomere</keyword>
<dbReference type="InterPro" id="IPR047087">
    <property type="entry name" value="KU70_core_dom"/>
</dbReference>
<reference evidence="18 19" key="1">
    <citation type="submission" date="2015-11" db="EMBL/GenBank/DDBJ databases">
        <title>The genome of Debaryomyces fabryi.</title>
        <authorList>
            <person name="Tafer H."/>
            <person name="Lopandic K."/>
        </authorList>
    </citation>
    <scope>NUCLEOTIDE SEQUENCE [LARGE SCALE GENOMIC DNA]</scope>
    <source>
        <strain evidence="18 19">CBS 789</strain>
    </source>
</reference>
<dbReference type="Gene3D" id="2.40.290.10">
    <property type="match status" value="1"/>
</dbReference>
<dbReference type="PANTHER" id="PTHR12604:SF2">
    <property type="entry name" value="X-RAY REPAIR CROSS-COMPLEMENTING PROTEIN 6"/>
    <property type="match status" value="1"/>
</dbReference>
<evidence type="ECO:0000256" key="1">
    <source>
        <dbReference type="ARBA" id="ARBA00004123"/>
    </source>
</evidence>
<dbReference type="Gene3D" id="1.10.720.30">
    <property type="entry name" value="SAP domain"/>
    <property type="match status" value="1"/>
</dbReference>
<dbReference type="InterPro" id="IPR036465">
    <property type="entry name" value="vWFA_dom_sf"/>
</dbReference>
<dbReference type="InterPro" id="IPR006164">
    <property type="entry name" value="DNA_bd_Ku70/Ku80"/>
</dbReference>
<feature type="domain" description="Ku" evidence="17">
    <location>
        <begin position="360"/>
        <end position="556"/>
    </location>
</feature>
<dbReference type="EMBL" id="LMYN01000005">
    <property type="protein sequence ID" value="KSA03832.1"/>
    <property type="molecule type" value="Genomic_DNA"/>
</dbReference>
<keyword evidence="14" id="KW-0234">DNA repair</keyword>
<dbReference type="GO" id="GO:0043564">
    <property type="term" value="C:Ku70:Ku80 complex"/>
    <property type="evidence" value="ECO:0007669"/>
    <property type="project" value="InterPro"/>
</dbReference>
<accession>A0A0V1Q5R6</accession>
<dbReference type="GO" id="GO:0000781">
    <property type="term" value="C:chromosome, telomeric region"/>
    <property type="evidence" value="ECO:0007669"/>
    <property type="project" value="UniProtKB-SubCell"/>
</dbReference>